<proteinExistence type="predicted"/>
<keyword evidence="3" id="KW-1185">Reference proteome</keyword>
<evidence type="ECO:0000313" key="2">
    <source>
        <dbReference type="EMBL" id="KAK9149141.1"/>
    </source>
</evidence>
<gene>
    <name evidence="2" type="ORF">Scep_007898</name>
</gene>
<evidence type="ECO:0000313" key="3">
    <source>
        <dbReference type="Proteomes" id="UP001419268"/>
    </source>
</evidence>
<feature type="region of interest" description="Disordered" evidence="1">
    <location>
        <begin position="1"/>
        <end position="43"/>
    </location>
</feature>
<accession>A0AAP0PQG9</accession>
<reference evidence="2 3" key="1">
    <citation type="submission" date="2024-01" db="EMBL/GenBank/DDBJ databases">
        <title>Genome assemblies of Stephania.</title>
        <authorList>
            <person name="Yang L."/>
        </authorList>
    </citation>
    <scope>NUCLEOTIDE SEQUENCE [LARGE SCALE GENOMIC DNA]</scope>
    <source>
        <strain evidence="2">JXDWG</strain>
        <tissue evidence="2">Leaf</tissue>
    </source>
</reference>
<comment type="caution">
    <text evidence="2">The sequence shown here is derived from an EMBL/GenBank/DDBJ whole genome shotgun (WGS) entry which is preliminary data.</text>
</comment>
<dbReference type="EMBL" id="JBBNAG010000003">
    <property type="protein sequence ID" value="KAK9149141.1"/>
    <property type="molecule type" value="Genomic_DNA"/>
</dbReference>
<organism evidence="2 3">
    <name type="scientific">Stephania cephalantha</name>
    <dbReference type="NCBI Taxonomy" id="152367"/>
    <lineage>
        <taxon>Eukaryota</taxon>
        <taxon>Viridiplantae</taxon>
        <taxon>Streptophyta</taxon>
        <taxon>Embryophyta</taxon>
        <taxon>Tracheophyta</taxon>
        <taxon>Spermatophyta</taxon>
        <taxon>Magnoliopsida</taxon>
        <taxon>Ranunculales</taxon>
        <taxon>Menispermaceae</taxon>
        <taxon>Menispermoideae</taxon>
        <taxon>Cissampelideae</taxon>
        <taxon>Stephania</taxon>
    </lineage>
</organism>
<dbReference type="AlphaFoldDB" id="A0AAP0PQG9"/>
<protein>
    <submittedName>
        <fullName evidence="2">Uncharacterized protein</fullName>
    </submittedName>
</protein>
<dbReference type="Proteomes" id="UP001419268">
    <property type="component" value="Unassembled WGS sequence"/>
</dbReference>
<name>A0AAP0PQG9_9MAGN</name>
<sequence>MRSAPAAAPGESSSATPARAAWQRQRRLRRREQRGGALSTGRMRDFDEIATTRWRSGEIVRKRMKQRRKAVRHIGSARSALIAMSGGPRRAHEVEVMANEAASEMMADTDGGSTLELSGGS</sequence>
<evidence type="ECO:0000256" key="1">
    <source>
        <dbReference type="SAM" id="MobiDB-lite"/>
    </source>
</evidence>
<feature type="compositionally biased region" description="Low complexity" evidence="1">
    <location>
        <begin position="1"/>
        <end position="23"/>
    </location>
</feature>